<evidence type="ECO:0000313" key="2">
    <source>
        <dbReference type="EMBL" id="KAG5207579.1"/>
    </source>
</evidence>
<evidence type="ECO:0000313" key="3">
    <source>
        <dbReference type="Proteomes" id="UP000664991"/>
    </source>
</evidence>
<organism evidence="2 3">
    <name type="scientific">Ovis aries</name>
    <name type="common">Sheep</name>
    <dbReference type="NCBI Taxonomy" id="9940"/>
    <lineage>
        <taxon>Eukaryota</taxon>
        <taxon>Metazoa</taxon>
        <taxon>Chordata</taxon>
        <taxon>Craniata</taxon>
        <taxon>Vertebrata</taxon>
        <taxon>Euteleostomi</taxon>
        <taxon>Mammalia</taxon>
        <taxon>Eutheria</taxon>
        <taxon>Laurasiatheria</taxon>
        <taxon>Artiodactyla</taxon>
        <taxon>Ruminantia</taxon>
        <taxon>Pecora</taxon>
        <taxon>Bovidae</taxon>
        <taxon>Caprinae</taxon>
        <taxon>Ovis</taxon>
    </lineage>
</organism>
<proteinExistence type="predicted"/>
<gene>
    <name evidence="2" type="ORF">JEQ12_017343</name>
</gene>
<protein>
    <submittedName>
        <fullName evidence="2">Uncharacterized protein</fullName>
    </submittedName>
</protein>
<reference evidence="2 3" key="1">
    <citation type="submission" date="2020-12" db="EMBL/GenBank/DDBJ databases">
        <title>De novo assembly of Tibetan sheep genome.</title>
        <authorList>
            <person name="Li X."/>
        </authorList>
    </citation>
    <scope>NUCLEOTIDE SEQUENCE [LARGE SCALE GENOMIC DNA]</scope>
    <source>
        <tissue evidence="2">Heart</tissue>
    </source>
</reference>
<name>A0A836A1P2_SHEEP</name>
<sequence>MDVSFSAMLLVHYEEYHRLDGLKRLVTQKRSKPLVQGERRTGQLHTNFPLLSPKQKDEKEKSDKEKVKMSPKAFPRMP</sequence>
<dbReference type="Proteomes" id="UP000664991">
    <property type="component" value="Unassembled WGS sequence"/>
</dbReference>
<comment type="caution">
    <text evidence="2">The sequence shown here is derived from an EMBL/GenBank/DDBJ whole genome shotgun (WGS) entry which is preliminary data.</text>
</comment>
<feature type="region of interest" description="Disordered" evidence="1">
    <location>
        <begin position="31"/>
        <end position="78"/>
    </location>
</feature>
<dbReference type="EMBL" id="JAEMGP010000006">
    <property type="protein sequence ID" value="KAG5207579.1"/>
    <property type="molecule type" value="Genomic_DNA"/>
</dbReference>
<feature type="compositionally biased region" description="Basic and acidic residues" evidence="1">
    <location>
        <begin position="54"/>
        <end position="68"/>
    </location>
</feature>
<accession>A0A836A1P2</accession>
<dbReference type="AlphaFoldDB" id="A0A836A1P2"/>
<evidence type="ECO:0000256" key="1">
    <source>
        <dbReference type="SAM" id="MobiDB-lite"/>
    </source>
</evidence>